<dbReference type="InterPro" id="IPR016195">
    <property type="entry name" value="Pol/histidinol_Pase-like"/>
</dbReference>
<evidence type="ECO:0000313" key="11">
    <source>
        <dbReference type="Proteomes" id="UP000179448"/>
    </source>
</evidence>
<dbReference type="EMBL" id="MFUQ01000003">
    <property type="protein sequence ID" value="OGI84130.1"/>
    <property type="molecule type" value="Genomic_DNA"/>
</dbReference>
<dbReference type="Proteomes" id="UP000179448">
    <property type="component" value="Unassembled WGS sequence"/>
</dbReference>
<dbReference type="AlphaFoldDB" id="A0A1F6WQK4"/>
<dbReference type="Pfam" id="PF01336">
    <property type="entry name" value="tRNA_anti-codon"/>
    <property type="match status" value="1"/>
</dbReference>
<dbReference type="EC" id="2.7.7.7" evidence="2"/>
<dbReference type="InterPro" id="IPR041931">
    <property type="entry name" value="DNA_pol3_alpha_thumb_dom"/>
</dbReference>
<keyword evidence="5" id="KW-0548">Nucleotidyltransferase</keyword>
<evidence type="ECO:0000256" key="7">
    <source>
        <dbReference type="ARBA" id="ARBA00022932"/>
    </source>
</evidence>
<comment type="caution">
    <text evidence="10">The sequence shown here is derived from an EMBL/GenBank/DDBJ whole genome shotgun (WGS) entry which is preliminary data.</text>
</comment>
<dbReference type="Gene3D" id="2.40.50.140">
    <property type="entry name" value="Nucleic acid-binding proteins"/>
    <property type="match status" value="1"/>
</dbReference>
<dbReference type="InterPro" id="IPR004013">
    <property type="entry name" value="PHP_dom"/>
</dbReference>
<dbReference type="SUPFAM" id="SSF89550">
    <property type="entry name" value="PHP domain-like"/>
    <property type="match status" value="1"/>
</dbReference>
<organism evidence="10 11">
    <name type="scientific">Candidatus Nomurabacteria bacterium RIFCSPLOWO2_01_FULL_36_10b</name>
    <dbReference type="NCBI Taxonomy" id="1801766"/>
    <lineage>
        <taxon>Bacteria</taxon>
        <taxon>Candidatus Nomuraibacteriota</taxon>
    </lineage>
</organism>
<dbReference type="Gene3D" id="3.20.20.140">
    <property type="entry name" value="Metal-dependent hydrolases"/>
    <property type="match status" value="1"/>
</dbReference>
<dbReference type="NCBIfam" id="NF004226">
    <property type="entry name" value="PRK05673.1"/>
    <property type="match status" value="1"/>
</dbReference>
<dbReference type="NCBIfam" id="TIGR00594">
    <property type="entry name" value="polc"/>
    <property type="match status" value="1"/>
</dbReference>
<evidence type="ECO:0000256" key="4">
    <source>
        <dbReference type="ARBA" id="ARBA00022679"/>
    </source>
</evidence>
<dbReference type="Pfam" id="PF07733">
    <property type="entry name" value="DNA_pol3_alpha"/>
    <property type="match status" value="1"/>
</dbReference>
<evidence type="ECO:0000259" key="9">
    <source>
        <dbReference type="SMART" id="SM00481"/>
    </source>
</evidence>
<evidence type="ECO:0000313" key="10">
    <source>
        <dbReference type="EMBL" id="OGI84130.1"/>
    </source>
</evidence>
<evidence type="ECO:0000256" key="1">
    <source>
        <dbReference type="ARBA" id="ARBA00004496"/>
    </source>
</evidence>
<evidence type="ECO:0000256" key="8">
    <source>
        <dbReference type="ARBA" id="ARBA00049244"/>
    </source>
</evidence>
<accession>A0A1F6WQK4</accession>
<dbReference type="GO" id="GO:0003887">
    <property type="term" value="F:DNA-directed DNA polymerase activity"/>
    <property type="evidence" value="ECO:0007669"/>
    <property type="project" value="UniProtKB-KW"/>
</dbReference>
<evidence type="ECO:0000256" key="6">
    <source>
        <dbReference type="ARBA" id="ARBA00022705"/>
    </source>
</evidence>
<evidence type="ECO:0000256" key="3">
    <source>
        <dbReference type="ARBA" id="ARBA00019114"/>
    </source>
</evidence>
<protein>
    <recommendedName>
        <fullName evidence="3">DNA polymerase III subunit alpha</fullName>
        <ecNumber evidence="2">2.7.7.7</ecNumber>
    </recommendedName>
</protein>
<proteinExistence type="predicted"/>
<dbReference type="PANTHER" id="PTHR32294:SF0">
    <property type="entry name" value="DNA POLYMERASE III SUBUNIT ALPHA"/>
    <property type="match status" value="1"/>
</dbReference>
<dbReference type="InterPro" id="IPR012340">
    <property type="entry name" value="NA-bd_OB-fold"/>
</dbReference>
<dbReference type="InterPro" id="IPR003141">
    <property type="entry name" value="Pol/His_phosphatase_N"/>
</dbReference>
<keyword evidence="4" id="KW-0808">Transferase</keyword>
<feature type="domain" description="Polymerase/histidinol phosphatase N-terminal" evidence="9">
    <location>
        <begin position="10"/>
        <end position="77"/>
    </location>
</feature>
<dbReference type="Pfam" id="PF17657">
    <property type="entry name" value="DNA_pol3_finger"/>
    <property type="match status" value="1"/>
</dbReference>
<reference evidence="10 11" key="1">
    <citation type="journal article" date="2016" name="Nat. Commun.">
        <title>Thousands of microbial genomes shed light on interconnected biogeochemical processes in an aquifer system.</title>
        <authorList>
            <person name="Anantharaman K."/>
            <person name="Brown C.T."/>
            <person name="Hug L.A."/>
            <person name="Sharon I."/>
            <person name="Castelle C.J."/>
            <person name="Probst A.J."/>
            <person name="Thomas B.C."/>
            <person name="Singh A."/>
            <person name="Wilkins M.J."/>
            <person name="Karaoz U."/>
            <person name="Brodie E.L."/>
            <person name="Williams K.H."/>
            <person name="Hubbard S.S."/>
            <person name="Banfield J.F."/>
        </authorList>
    </citation>
    <scope>NUCLEOTIDE SEQUENCE [LARGE SCALE GENOMIC DNA]</scope>
</reference>
<evidence type="ECO:0000256" key="5">
    <source>
        <dbReference type="ARBA" id="ARBA00022695"/>
    </source>
</evidence>
<sequence>MDNQEQPQFVHLHCHSHYSLLDGLSKIPDLVVRAKELGMTALALTDHGVMYGSIEFYKACKKHDIKPIIGVEAYMAERSRFDKDVSLDRKNYHLTLLAKNEIGYHNLIKLVSRASLEGFYYKPRMDEELLQEFNEGIICLTGCPTGRFIQALRNRNENEARRILNFYISTFGKENVFVEVTNHVEIEWYTPIIPKIQELSNEFDIPMVATWDSHYLYKDDKEAHNTLLAINTNNAEFKINGDYSFISSQQAYEIFKEIPGAVENTSRVADMVDINIDLEDWQFPSFPLPEGITPDDELRRITYEGAEKKQIEIAPEVKERIEYELKIISMKKYPSYFLCMADFTRHAREVGILTNTRGSAAGSMVSYLSGITGIDPIEYHIPFERFLNPERPSLPDIDLDIADDRRDDLINYAREKYGNSAVAQIGTFGKMNARGVVRDVARALGYPYNVGDRLAKLIPMGHQGSIMTIDKAFVLVPELADMYENENDTREIIDMAHKLEGCARHISVHAAGVVISPTGHIDDFSPVQYDPKGGVIITQYDMYTGGRDGVVGLPKFDFLGIRNISILADSIERVKKIREIDIAVDDIPIDDARTFSMLAKGETLGVFQLASDGMTRWLKELKPTTIHDINAMVALYRPGPMDIIPEYIERKHNPKKITFMDPRTETFLDRSYGLLVYQDDVMLIAINLAGYSWLEADKLRKAMGKKIPELMEAQKEKLVNGLIVNGIDYAMTKDKAEYIWSLIQPFAAYGFNKAHSASYGQLAYRTAYMKANYPAEYMTAIMTAESGDIEKVAEVIEECKKMGFNILPPDINESYSDFTVVVEQDISPQAPPSVGRHGFHPHGDHTVDGRHITNKIRFGLNDIKNFGTEIGKAIIHERKENGLYVSLEDFLERVQHRNLNKKSLESLIMAGALDTFGERAHLLFNMDNLLRFNREIHVDTTIQSSLFSNLNIQPKGRLELEEAPPATLQERIMWEKELLGLYLTGHPLDAYKDKLENARTNIKHAIATFQPGHMVVLAGVIETIREITTKKNEKMAFAKITDLTGSIEAVLFPNVYRTFKRVLKTDTVIAIKGAMVERNGAMNIIVENIKQM</sequence>
<dbReference type="InterPro" id="IPR004805">
    <property type="entry name" value="DnaE2/DnaE/PolC"/>
</dbReference>
<dbReference type="InterPro" id="IPR004365">
    <property type="entry name" value="NA-bd_OB_tRNA"/>
</dbReference>
<dbReference type="InterPro" id="IPR011708">
    <property type="entry name" value="DNA_pol3_alpha_NTPase_dom"/>
</dbReference>
<dbReference type="CDD" id="cd04485">
    <property type="entry name" value="DnaE_OBF"/>
    <property type="match status" value="1"/>
</dbReference>
<comment type="subcellular location">
    <subcellularLocation>
        <location evidence="1">Cytoplasm</location>
    </subcellularLocation>
</comment>
<dbReference type="GO" id="GO:0006260">
    <property type="term" value="P:DNA replication"/>
    <property type="evidence" value="ECO:0007669"/>
    <property type="project" value="UniProtKB-KW"/>
</dbReference>
<dbReference type="InterPro" id="IPR029460">
    <property type="entry name" value="DNAPol_HHH"/>
</dbReference>
<dbReference type="Gene3D" id="1.10.10.1600">
    <property type="entry name" value="Bacterial DNA polymerase III alpha subunit, thumb domain"/>
    <property type="match status" value="1"/>
</dbReference>
<comment type="catalytic activity">
    <reaction evidence="8">
        <text>DNA(n) + a 2'-deoxyribonucleoside 5'-triphosphate = DNA(n+1) + diphosphate</text>
        <dbReference type="Rhea" id="RHEA:22508"/>
        <dbReference type="Rhea" id="RHEA-COMP:17339"/>
        <dbReference type="Rhea" id="RHEA-COMP:17340"/>
        <dbReference type="ChEBI" id="CHEBI:33019"/>
        <dbReference type="ChEBI" id="CHEBI:61560"/>
        <dbReference type="ChEBI" id="CHEBI:173112"/>
        <dbReference type="EC" id="2.7.7.7"/>
    </reaction>
</comment>
<dbReference type="GO" id="GO:0003676">
    <property type="term" value="F:nucleic acid binding"/>
    <property type="evidence" value="ECO:0007669"/>
    <property type="project" value="InterPro"/>
</dbReference>
<name>A0A1F6WQK4_9BACT</name>
<dbReference type="GO" id="GO:0008408">
    <property type="term" value="F:3'-5' exonuclease activity"/>
    <property type="evidence" value="ECO:0007669"/>
    <property type="project" value="InterPro"/>
</dbReference>
<dbReference type="Pfam" id="PF14579">
    <property type="entry name" value="HHH_6"/>
    <property type="match status" value="1"/>
</dbReference>
<dbReference type="STRING" id="1801766.A2997_01270"/>
<dbReference type="SMART" id="SM00481">
    <property type="entry name" value="POLIIIAc"/>
    <property type="match status" value="1"/>
</dbReference>
<dbReference type="CDD" id="cd12113">
    <property type="entry name" value="PHP_PolIIIA_DnaE3"/>
    <property type="match status" value="1"/>
</dbReference>
<dbReference type="Gene3D" id="1.10.150.870">
    <property type="match status" value="2"/>
</dbReference>
<dbReference type="Pfam" id="PF02811">
    <property type="entry name" value="PHP"/>
    <property type="match status" value="1"/>
</dbReference>
<evidence type="ECO:0000256" key="2">
    <source>
        <dbReference type="ARBA" id="ARBA00012417"/>
    </source>
</evidence>
<keyword evidence="6" id="KW-0235">DNA replication</keyword>
<dbReference type="GO" id="GO:0005737">
    <property type="term" value="C:cytoplasm"/>
    <property type="evidence" value="ECO:0007669"/>
    <property type="project" value="UniProtKB-SubCell"/>
</dbReference>
<keyword evidence="7" id="KW-0239">DNA-directed DNA polymerase</keyword>
<dbReference type="InterPro" id="IPR040982">
    <property type="entry name" value="DNA_pol3_finger"/>
</dbReference>
<dbReference type="PANTHER" id="PTHR32294">
    <property type="entry name" value="DNA POLYMERASE III SUBUNIT ALPHA"/>
    <property type="match status" value="1"/>
</dbReference>
<gene>
    <name evidence="10" type="ORF">A2997_01270</name>
</gene>